<dbReference type="InterPro" id="IPR027470">
    <property type="entry name" value="Cation_efflux_CTD"/>
</dbReference>
<evidence type="ECO:0000256" key="8">
    <source>
        <dbReference type="SAM" id="Phobius"/>
    </source>
</evidence>
<dbReference type="PANTHER" id="PTHR11562">
    <property type="entry name" value="CATION EFFLUX PROTEIN/ ZINC TRANSPORTER"/>
    <property type="match status" value="1"/>
</dbReference>
<dbReference type="PANTHER" id="PTHR11562:SF17">
    <property type="entry name" value="RE54080P-RELATED"/>
    <property type="match status" value="1"/>
</dbReference>
<evidence type="ECO:0000313" key="12">
    <source>
        <dbReference type="Proteomes" id="UP000199268"/>
    </source>
</evidence>
<feature type="transmembrane region" description="Helical" evidence="8">
    <location>
        <begin position="154"/>
        <end position="174"/>
    </location>
</feature>
<dbReference type="Gene3D" id="1.20.1510.10">
    <property type="entry name" value="Cation efflux protein transmembrane domain"/>
    <property type="match status" value="1"/>
</dbReference>
<dbReference type="OrthoDB" id="9809646at2"/>
<evidence type="ECO:0000259" key="9">
    <source>
        <dbReference type="Pfam" id="PF01545"/>
    </source>
</evidence>
<dbReference type="GO" id="GO:0005385">
    <property type="term" value="F:zinc ion transmembrane transporter activity"/>
    <property type="evidence" value="ECO:0007669"/>
    <property type="project" value="TreeGrafter"/>
</dbReference>
<dbReference type="Pfam" id="PF16916">
    <property type="entry name" value="ZT_dimer"/>
    <property type="match status" value="1"/>
</dbReference>
<evidence type="ECO:0000256" key="1">
    <source>
        <dbReference type="ARBA" id="ARBA00004141"/>
    </source>
</evidence>
<accession>A0A1C4BFW6</accession>
<feature type="domain" description="Cation efflux protein transmembrane" evidence="9">
    <location>
        <begin position="20"/>
        <end position="207"/>
    </location>
</feature>
<feature type="transmembrane region" description="Helical" evidence="8">
    <location>
        <begin position="117"/>
        <end position="142"/>
    </location>
</feature>
<comment type="subcellular location">
    <subcellularLocation>
        <location evidence="1">Membrane</location>
        <topology evidence="1">Multi-pass membrane protein</topology>
    </subcellularLocation>
</comment>
<feature type="transmembrane region" description="Helical" evidence="8">
    <location>
        <begin position="180"/>
        <end position="203"/>
    </location>
</feature>
<gene>
    <name evidence="11" type="ORF">GA0061074_11110</name>
</gene>
<keyword evidence="4 8" id="KW-0812">Transmembrane</keyword>
<keyword evidence="5 8" id="KW-1133">Transmembrane helix</keyword>
<dbReference type="InterPro" id="IPR027469">
    <property type="entry name" value="Cation_efflux_TMD_sf"/>
</dbReference>
<dbReference type="Pfam" id="PF01545">
    <property type="entry name" value="Cation_efflux"/>
    <property type="match status" value="1"/>
</dbReference>
<evidence type="ECO:0000256" key="3">
    <source>
        <dbReference type="ARBA" id="ARBA00022448"/>
    </source>
</evidence>
<dbReference type="EMBL" id="FMAO01000011">
    <property type="protein sequence ID" value="SCC05769.1"/>
    <property type="molecule type" value="Genomic_DNA"/>
</dbReference>
<dbReference type="RefSeq" id="WP_092463276.1">
    <property type="nucleotide sequence ID" value="NZ_BJEE01000003.1"/>
</dbReference>
<keyword evidence="6" id="KW-0406">Ion transport</keyword>
<dbReference type="Proteomes" id="UP000199268">
    <property type="component" value="Unassembled WGS sequence"/>
</dbReference>
<evidence type="ECO:0000256" key="4">
    <source>
        <dbReference type="ARBA" id="ARBA00022692"/>
    </source>
</evidence>
<dbReference type="STRING" id="1505725.GA0061074_11110"/>
<dbReference type="GO" id="GO:0005886">
    <property type="term" value="C:plasma membrane"/>
    <property type="evidence" value="ECO:0007669"/>
    <property type="project" value="TreeGrafter"/>
</dbReference>
<proteinExistence type="inferred from homology"/>
<feature type="transmembrane region" description="Helical" evidence="8">
    <location>
        <begin position="50"/>
        <end position="69"/>
    </location>
</feature>
<evidence type="ECO:0000256" key="2">
    <source>
        <dbReference type="ARBA" id="ARBA00008873"/>
    </source>
</evidence>
<dbReference type="AlphaFoldDB" id="A0A1C4BFW6"/>
<dbReference type="SUPFAM" id="SSF160240">
    <property type="entry name" value="Cation efflux protein cytoplasmic domain-like"/>
    <property type="match status" value="1"/>
</dbReference>
<organism evidence="11 12">
    <name type="scientific">Weissella bombi</name>
    <dbReference type="NCBI Taxonomy" id="1505725"/>
    <lineage>
        <taxon>Bacteria</taxon>
        <taxon>Bacillati</taxon>
        <taxon>Bacillota</taxon>
        <taxon>Bacilli</taxon>
        <taxon>Lactobacillales</taxon>
        <taxon>Lactobacillaceae</taxon>
        <taxon>Weissella</taxon>
    </lineage>
</organism>
<protein>
    <submittedName>
        <fullName evidence="11">Cobalt-zinc-cadmium efflux system protein</fullName>
    </submittedName>
</protein>
<dbReference type="NCBIfam" id="TIGR01297">
    <property type="entry name" value="CDF"/>
    <property type="match status" value="1"/>
</dbReference>
<dbReference type="SUPFAM" id="SSF161111">
    <property type="entry name" value="Cation efflux protein transmembrane domain-like"/>
    <property type="match status" value="1"/>
</dbReference>
<comment type="similarity">
    <text evidence="2">Belongs to the cation diffusion facilitator (CDF) transporter (TC 2.A.4) family. SLC30A subfamily.</text>
</comment>
<keyword evidence="12" id="KW-1185">Reference proteome</keyword>
<evidence type="ECO:0000259" key="10">
    <source>
        <dbReference type="Pfam" id="PF16916"/>
    </source>
</evidence>
<dbReference type="InterPro" id="IPR058533">
    <property type="entry name" value="Cation_efflux_TM"/>
</dbReference>
<keyword evidence="3" id="KW-0813">Transport</keyword>
<dbReference type="InterPro" id="IPR050681">
    <property type="entry name" value="CDF/SLC30A"/>
</dbReference>
<feature type="transmembrane region" description="Helical" evidence="8">
    <location>
        <begin position="15"/>
        <end position="38"/>
    </location>
</feature>
<reference evidence="12" key="1">
    <citation type="submission" date="2016-08" db="EMBL/GenBank/DDBJ databases">
        <authorList>
            <person name="Varghese N."/>
            <person name="Submissions Spin"/>
        </authorList>
    </citation>
    <scope>NUCLEOTIDE SEQUENCE [LARGE SCALE GENOMIC DNA]</scope>
    <source>
        <strain evidence="12">R-53094</strain>
    </source>
</reference>
<feature type="domain" description="Cation efflux protein cytoplasmic" evidence="10">
    <location>
        <begin position="215"/>
        <end position="288"/>
    </location>
</feature>
<feature type="transmembrane region" description="Helical" evidence="8">
    <location>
        <begin position="81"/>
        <end position="105"/>
    </location>
</feature>
<evidence type="ECO:0000256" key="7">
    <source>
        <dbReference type="ARBA" id="ARBA00023136"/>
    </source>
</evidence>
<dbReference type="InterPro" id="IPR002524">
    <property type="entry name" value="Cation_efflux"/>
</dbReference>
<keyword evidence="7 8" id="KW-0472">Membrane</keyword>
<name>A0A1C4BFW6_9LACO</name>
<sequence length="298" mass="32824">MHNHHEHAGVPKRQLPYLTGIILNSLFIIAEMIFAYYANSTALFADALHSISDVASLILAWAAVAVFGLRATSTHTYGWHNATILASFINALFLLVAVFIIWYEAIDKLFHSTSEPAGTLIMIVSAIGIIVNFLAAKFFTLAGDHEHDINAKGAYVHLLADAGVSFGVVLSGLLTLLTDWYWLDPVVSILIGIVIIISSWGIFKQSIILIFNGVPENVDEEAVKKAILATPKVIGMHDLHIWGLSTTETALTVHLTVEDPSDMKLLSQLGYMLQNDMHIQHTTIQMEKNLTDEPRNTI</sequence>
<evidence type="ECO:0000313" key="11">
    <source>
        <dbReference type="EMBL" id="SCC05769.1"/>
    </source>
</evidence>
<evidence type="ECO:0000256" key="5">
    <source>
        <dbReference type="ARBA" id="ARBA00022989"/>
    </source>
</evidence>
<dbReference type="InterPro" id="IPR036837">
    <property type="entry name" value="Cation_efflux_CTD_sf"/>
</dbReference>
<evidence type="ECO:0000256" key="6">
    <source>
        <dbReference type="ARBA" id="ARBA00023065"/>
    </source>
</evidence>